<sequence>MEKSITVATPNPLGCSATHRRHPIERDPNRCVCARAGQRVAPGGFGAAHAPEIETLPRMMNRFSLGCNRNECKEASSNDVPIPL</sequence>
<comment type="caution">
    <text evidence="2">The sequence shown here is derived from an EMBL/GenBank/DDBJ whole genome shotgun (WGS) entry which is preliminary data.</text>
</comment>
<gene>
    <name evidence="2" type="ORF">CEXT_309621</name>
</gene>
<dbReference type="AlphaFoldDB" id="A0AAV4NIY3"/>
<evidence type="ECO:0000313" key="3">
    <source>
        <dbReference type="Proteomes" id="UP001054945"/>
    </source>
</evidence>
<dbReference type="Proteomes" id="UP001054945">
    <property type="component" value="Unassembled WGS sequence"/>
</dbReference>
<protein>
    <submittedName>
        <fullName evidence="2">Uncharacterized protein</fullName>
    </submittedName>
</protein>
<evidence type="ECO:0000256" key="1">
    <source>
        <dbReference type="SAM" id="MobiDB-lite"/>
    </source>
</evidence>
<accession>A0AAV4NIY3</accession>
<organism evidence="2 3">
    <name type="scientific">Caerostris extrusa</name>
    <name type="common">Bark spider</name>
    <name type="synonym">Caerostris bankana</name>
    <dbReference type="NCBI Taxonomy" id="172846"/>
    <lineage>
        <taxon>Eukaryota</taxon>
        <taxon>Metazoa</taxon>
        <taxon>Ecdysozoa</taxon>
        <taxon>Arthropoda</taxon>
        <taxon>Chelicerata</taxon>
        <taxon>Arachnida</taxon>
        <taxon>Araneae</taxon>
        <taxon>Araneomorphae</taxon>
        <taxon>Entelegynae</taxon>
        <taxon>Araneoidea</taxon>
        <taxon>Araneidae</taxon>
        <taxon>Caerostris</taxon>
    </lineage>
</organism>
<keyword evidence="3" id="KW-1185">Reference proteome</keyword>
<reference evidence="2 3" key="1">
    <citation type="submission" date="2021-06" db="EMBL/GenBank/DDBJ databases">
        <title>Caerostris extrusa draft genome.</title>
        <authorList>
            <person name="Kono N."/>
            <person name="Arakawa K."/>
        </authorList>
    </citation>
    <scope>NUCLEOTIDE SEQUENCE [LARGE SCALE GENOMIC DNA]</scope>
</reference>
<name>A0AAV4NIY3_CAEEX</name>
<dbReference type="EMBL" id="BPLR01020867">
    <property type="protein sequence ID" value="GIX83429.1"/>
    <property type="molecule type" value="Genomic_DNA"/>
</dbReference>
<proteinExistence type="predicted"/>
<feature type="region of interest" description="Disordered" evidence="1">
    <location>
        <begin position="1"/>
        <end position="21"/>
    </location>
</feature>
<evidence type="ECO:0000313" key="2">
    <source>
        <dbReference type="EMBL" id="GIX83429.1"/>
    </source>
</evidence>